<dbReference type="KEGG" id="gfm:Enr17x_29260"/>
<proteinExistence type="predicted"/>
<dbReference type="RefSeq" id="WP_145309696.1">
    <property type="nucleotide sequence ID" value="NZ_CP037452.1"/>
</dbReference>
<gene>
    <name evidence="1" type="ORF">Enr17x_29260</name>
</gene>
<reference evidence="1 2" key="1">
    <citation type="submission" date="2019-03" db="EMBL/GenBank/DDBJ databases">
        <title>Deep-cultivation of Planctomycetes and their phenomic and genomic characterization uncovers novel biology.</title>
        <authorList>
            <person name="Wiegand S."/>
            <person name="Jogler M."/>
            <person name="Boedeker C."/>
            <person name="Pinto D."/>
            <person name="Vollmers J."/>
            <person name="Rivas-Marin E."/>
            <person name="Kohn T."/>
            <person name="Peeters S.H."/>
            <person name="Heuer A."/>
            <person name="Rast P."/>
            <person name="Oberbeckmann S."/>
            <person name="Bunk B."/>
            <person name="Jeske O."/>
            <person name="Meyerdierks A."/>
            <person name="Storesund J.E."/>
            <person name="Kallscheuer N."/>
            <person name="Luecker S."/>
            <person name="Lage O.M."/>
            <person name="Pohl T."/>
            <person name="Merkel B.J."/>
            <person name="Hornburger P."/>
            <person name="Mueller R.-W."/>
            <person name="Bruemmer F."/>
            <person name="Labrenz M."/>
            <person name="Spormann A.M."/>
            <person name="Op den Camp H."/>
            <person name="Overmann J."/>
            <person name="Amann R."/>
            <person name="Jetten M.S.M."/>
            <person name="Mascher T."/>
            <person name="Medema M.H."/>
            <person name="Devos D.P."/>
            <person name="Kaster A.-K."/>
            <person name="Ovreas L."/>
            <person name="Rohde M."/>
            <person name="Galperin M.Y."/>
            <person name="Jogler C."/>
        </authorList>
    </citation>
    <scope>NUCLEOTIDE SEQUENCE [LARGE SCALE GENOMIC DNA]</scope>
    <source>
        <strain evidence="1 2">Enr17</strain>
    </source>
</reference>
<accession>A0A518ICR0</accession>
<name>A0A518ICR0_9PLAN</name>
<sequence>MDQSHEHCKKEIAEYVAYELRMMNALYDHDVFDDVTEGLKTYGTSKTLDELGIERNAVLESFLLHSRVLLDFLTGTEKYSDDIVASQFVDQPKHSTWERIRKNLLQKYKDKICIKMTNGKSLGLKKLLHKRLAHLTTTRILIPDELKGWDREEIKTFVEECFNDFLEFLPEDRKAWFVTMSE</sequence>
<evidence type="ECO:0000313" key="2">
    <source>
        <dbReference type="Proteomes" id="UP000318313"/>
    </source>
</evidence>
<organism evidence="1 2">
    <name type="scientific">Gimesia fumaroli</name>
    <dbReference type="NCBI Taxonomy" id="2527976"/>
    <lineage>
        <taxon>Bacteria</taxon>
        <taxon>Pseudomonadati</taxon>
        <taxon>Planctomycetota</taxon>
        <taxon>Planctomycetia</taxon>
        <taxon>Planctomycetales</taxon>
        <taxon>Planctomycetaceae</taxon>
        <taxon>Gimesia</taxon>
    </lineage>
</organism>
<dbReference type="Proteomes" id="UP000318313">
    <property type="component" value="Chromosome"/>
</dbReference>
<protein>
    <submittedName>
        <fullName evidence="1">Uncharacterized protein</fullName>
    </submittedName>
</protein>
<dbReference type="EMBL" id="CP037452">
    <property type="protein sequence ID" value="QDV50881.1"/>
    <property type="molecule type" value="Genomic_DNA"/>
</dbReference>
<keyword evidence="2" id="KW-1185">Reference proteome</keyword>
<evidence type="ECO:0000313" key="1">
    <source>
        <dbReference type="EMBL" id="QDV50881.1"/>
    </source>
</evidence>
<dbReference type="AlphaFoldDB" id="A0A518ICR0"/>